<gene>
    <name evidence="1" type="ORF">J437_LFUL011964</name>
</gene>
<sequence>MGPVIQKQDTVMRQCVTPEEGILIALRYLATGCTFTSLSFYFARGECTISRIIEETTQLMWGTLKEAYMPVPSIEEWKNIAGRYLELWNLPNCLGAMDGKHIRIENFPNSGSTNFNYKGYQSVILLGCCDADGLLKVVLKAETAMGDDGSTEKDLIFPVHRVCLMMIQEMSSHFILLLIMPFP</sequence>
<evidence type="ECO:0000313" key="1">
    <source>
        <dbReference type="EMBL" id="KAG8232220.1"/>
    </source>
</evidence>
<dbReference type="Proteomes" id="UP000792457">
    <property type="component" value="Unassembled WGS sequence"/>
</dbReference>
<protein>
    <recommendedName>
        <fullName evidence="3">DDE Tnp4 domain-containing protein</fullName>
    </recommendedName>
</protein>
<dbReference type="EMBL" id="KZ308604">
    <property type="protein sequence ID" value="KAG8232220.1"/>
    <property type="molecule type" value="Genomic_DNA"/>
</dbReference>
<proteinExistence type="predicted"/>
<comment type="caution">
    <text evidence="1">The sequence shown here is derived from an EMBL/GenBank/DDBJ whole genome shotgun (WGS) entry which is preliminary data.</text>
</comment>
<evidence type="ECO:0008006" key="3">
    <source>
        <dbReference type="Google" id="ProtNLM"/>
    </source>
</evidence>
<evidence type="ECO:0000313" key="2">
    <source>
        <dbReference type="Proteomes" id="UP000792457"/>
    </source>
</evidence>
<accession>A0A8K0P1F4</accession>
<dbReference type="AlphaFoldDB" id="A0A8K0P1F4"/>
<keyword evidence="2" id="KW-1185">Reference proteome</keyword>
<name>A0A8K0P1F4_LADFU</name>
<dbReference type="OrthoDB" id="2570778at2759"/>
<reference evidence="1" key="2">
    <citation type="submission" date="2017-10" db="EMBL/GenBank/DDBJ databases">
        <title>Ladona fulva Genome sequencing and assembly.</title>
        <authorList>
            <person name="Murali S."/>
            <person name="Richards S."/>
            <person name="Bandaranaike D."/>
            <person name="Bellair M."/>
            <person name="Blankenburg K."/>
            <person name="Chao H."/>
            <person name="Dinh H."/>
            <person name="Doddapaneni H."/>
            <person name="Dugan-Rocha S."/>
            <person name="Elkadiri S."/>
            <person name="Gnanaolivu R."/>
            <person name="Hernandez B."/>
            <person name="Skinner E."/>
            <person name="Javaid M."/>
            <person name="Lee S."/>
            <person name="Li M."/>
            <person name="Ming W."/>
            <person name="Munidasa M."/>
            <person name="Muniz J."/>
            <person name="Nguyen L."/>
            <person name="Hughes D."/>
            <person name="Osuji N."/>
            <person name="Pu L.-L."/>
            <person name="Puazo M."/>
            <person name="Qu C."/>
            <person name="Quiroz J."/>
            <person name="Raj R."/>
            <person name="Weissenberger G."/>
            <person name="Xin Y."/>
            <person name="Zou X."/>
            <person name="Han Y."/>
            <person name="Worley K."/>
            <person name="Muzny D."/>
            <person name="Gibbs R."/>
        </authorList>
    </citation>
    <scope>NUCLEOTIDE SEQUENCE</scope>
    <source>
        <strain evidence="1">Sampled in the wild</strain>
    </source>
</reference>
<reference evidence="1" key="1">
    <citation type="submission" date="2013-04" db="EMBL/GenBank/DDBJ databases">
        <authorList>
            <person name="Qu J."/>
            <person name="Murali S.C."/>
            <person name="Bandaranaike D."/>
            <person name="Bellair M."/>
            <person name="Blankenburg K."/>
            <person name="Chao H."/>
            <person name="Dinh H."/>
            <person name="Doddapaneni H."/>
            <person name="Downs B."/>
            <person name="Dugan-Rocha S."/>
            <person name="Elkadiri S."/>
            <person name="Gnanaolivu R.D."/>
            <person name="Hernandez B."/>
            <person name="Javaid M."/>
            <person name="Jayaseelan J.C."/>
            <person name="Lee S."/>
            <person name="Li M."/>
            <person name="Ming W."/>
            <person name="Munidasa M."/>
            <person name="Muniz J."/>
            <person name="Nguyen L."/>
            <person name="Ongeri F."/>
            <person name="Osuji N."/>
            <person name="Pu L.-L."/>
            <person name="Puazo M."/>
            <person name="Qu C."/>
            <person name="Quiroz J."/>
            <person name="Raj R."/>
            <person name="Weissenberger G."/>
            <person name="Xin Y."/>
            <person name="Zou X."/>
            <person name="Han Y."/>
            <person name="Richards S."/>
            <person name="Worley K."/>
            <person name="Muzny D."/>
            <person name="Gibbs R."/>
        </authorList>
    </citation>
    <scope>NUCLEOTIDE SEQUENCE</scope>
    <source>
        <strain evidence="1">Sampled in the wild</strain>
    </source>
</reference>
<organism evidence="1 2">
    <name type="scientific">Ladona fulva</name>
    <name type="common">Scarce chaser dragonfly</name>
    <name type="synonym">Libellula fulva</name>
    <dbReference type="NCBI Taxonomy" id="123851"/>
    <lineage>
        <taxon>Eukaryota</taxon>
        <taxon>Metazoa</taxon>
        <taxon>Ecdysozoa</taxon>
        <taxon>Arthropoda</taxon>
        <taxon>Hexapoda</taxon>
        <taxon>Insecta</taxon>
        <taxon>Pterygota</taxon>
        <taxon>Palaeoptera</taxon>
        <taxon>Odonata</taxon>
        <taxon>Epiprocta</taxon>
        <taxon>Anisoptera</taxon>
        <taxon>Libelluloidea</taxon>
        <taxon>Libellulidae</taxon>
        <taxon>Ladona</taxon>
    </lineage>
</organism>